<evidence type="ECO:0008006" key="3">
    <source>
        <dbReference type="Google" id="ProtNLM"/>
    </source>
</evidence>
<organism evidence="1 2">
    <name type="scientific">Fodinicola feengrottensis</name>
    <dbReference type="NCBI Taxonomy" id="435914"/>
    <lineage>
        <taxon>Bacteria</taxon>
        <taxon>Bacillati</taxon>
        <taxon>Actinomycetota</taxon>
        <taxon>Actinomycetes</taxon>
        <taxon>Mycobacteriales</taxon>
        <taxon>Fodinicola</taxon>
    </lineage>
</organism>
<sequence length="272" mass="29237">MYLVFMDGCDVPAPARAGLGPLRAIGGVLVPESEVAGFDTDLRRIRREAGLAASDRIGWAAGAALSDRDRRLHVHTTVLAAAMRREIASVVVVADSASRAGADREELVRTFLGRVAVFLQERGEIAVVVADPADDGLSQIARELAEVPADPDVPYPPETRIVLPVLSAPSRHVPHLQLASLVVGATTAVVAGQPEAAPVAPLLTRLMARRIQHTAGGAGLVLQPERYNILHWGFGERWHYDPTLRQRVQLPHRDWDYGTSDGLPPAAHQTVA</sequence>
<accession>A0ABN2IUS8</accession>
<name>A0ABN2IUS8_9ACTN</name>
<proteinExistence type="predicted"/>
<keyword evidence="2" id="KW-1185">Reference proteome</keyword>
<evidence type="ECO:0000313" key="1">
    <source>
        <dbReference type="EMBL" id="GAA1711801.1"/>
    </source>
</evidence>
<comment type="caution">
    <text evidence="1">The sequence shown here is derived from an EMBL/GenBank/DDBJ whole genome shotgun (WGS) entry which is preliminary data.</text>
</comment>
<dbReference type="Proteomes" id="UP001500618">
    <property type="component" value="Unassembled WGS sequence"/>
</dbReference>
<reference evidence="1 2" key="1">
    <citation type="journal article" date="2019" name="Int. J. Syst. Evol. Microbiol.">
        <title>The Global Catalogue of Microorganisms (GCM) 10K type strain sequencing project: providing services to taxonomists for standard genome sequencing and annotation.</title>
        <authorList>
            <consortium name="The Broad Institute Genomics Platform"/>
            <consortium name="The Broad Institute Genome Sequencing Center for Infectious Disease"/>
            <person name="Wu L."/>
            <person name="Ma J."/>
        </authorList>
    </citation>
    <scope>NUCLEOTIDE SEQUENCE [LARGE SCALE GENOMIC DNA]</scope>
    <source>
        <strain evidence="1 2">JCM 14718</strain>
    </source>
</reference>
<dbReference type="EMBL" id="BAAANY010000037">
    <property type="protein sequence ID" value="GAA1711801.1"/>
    <property type="molecule type" value="Genomic_DNA"/>
</dbReference>
<dbReference type="RefSeq" id="WP_344314537.1">
    <property type="nucleotide sequence ID" value="NZ_BAAANY010000037.1"/>
</dbReference>
<protein>
    <recommendedName>
        <fullName evidence="3">DUF3800 domain-containing protein</fullName>
    </recommendedName>
</protein>
<evidence type="ECO:0000313" key="2">
    <source>
        <dbReference type="Proteomes" id="UP001500618"/>
    </source>
</evidence>
<gene>
    <name evidence="1" type="ORF">GCM10009765_71220</name>
</gene>